<comment type="caution">
    <text evidence="6">The sequence shown here is derived from an EMBL/GenBank/DDBJ whole genome shotgun (WGS) entry which is preliminary data.</text>
</comment>
<gene>
    <name evidence="6" type="ORF">E1832_13635</name>
</gene>
<dbReference type="PRINTS" id="PR00035">
    <property type="entry name" value="HTHGNTR"/>
</dbReference>
<evidence type="ECO:0000313" key="7">
    <source>
        <dbReference type="Proteomes" id="UP000295301"/>
    </source>
</evidence>
<dbReference type="PANTHER" id="PTHR43537:SF45">
    <property type="entry name" value="GNTR FAMILY REGULATORY PROTEIN"/>
    <property type="match status" value="1"/>
</dbReference>
<keyword evidence="3" id="KW-0804">Transcription</keyword>
<organism evidence="6 7">
    <name type="scientific">Antarcticimicrobium luteum</name>
    <dbReference type="NCBI Taxonomy" id="2547397"/>
    <lineage>
        <taxon>Bacteria</taxon>
        <taxon>Pseudomonadati</taxon>
        <taxon>Pseudomonadota</taxon>
        <taxon>Alphaproteobacteria</taxon>
        <taxon>Rhodobacterales</taxon>
        <taxon>Paracoccaceae</taxon>
        <taxon>Antarcticimicrobium</taxon>
    </lineage>
</organism>
<feature type="region of interest" description="Disordered" evidence="4">
    <location>
        <begin position="1"/>
        <end position="32"/>
    </location>
</feature>
<sequence length="256" mass="28757">MPTGFPKPHWSKAEDRNVKKNEAPSADTTTKRVLQSSPDIVFNAIITGIRSGSLVPGQRLVEADLTESLGVSRGPVREALKRLAAEGVVTLNANRGAFVRALNRKDADDLLRVLEVNCALGARLAARKIEEGYMRAEFEAAAEELLSHEARGDSHDFIEARRKFYDVLFMVTDNMELHRIIPLMNIHLLRLQFQTRVSEADRKKRFDEYRAVISAILTAQPKRAGRLMAIHIRRTRLSISRLTDDAFRTGLTRADG</sequence>
<dbReference type="SUPFAM" id="SSF48008">
    <property type="entry name" value="GntR ligand-binding domain-like"/>
    <property type="match status" value="1"/>
</dbReference>
<keyword evidence="1" id="KW-0805">Transcription regulation</keyword>
<dbReference type="InterPro" id="IPR036390">
    <property type="entry name" value="WH_DNA-bd_sf"/>
</dbReference>
<proteinExistence type="predicted"/>
<evidence type="ECO:0000256" key="2">
    <source>
        <dbReference type="ARBA" id="ARBA00023125"/>
    </source>
</evidence>
<dbReference type="Gene3D" id="1.10.10.10">
    <property type="entry name" value="Winged helix-like DNA-binding domain superfamily/Winged helix DNA-binding domain"/>
    <property type="match status" value="1"/>
</dbReference>
<accession>A0A4R5V1M4</accession>
<evidence type="ECO:0000256" key="4">
    <source>
        <dbReference type="SAM" id="MobiDB-lite"/>
    </source>
</evidence>
<evidence type="ECO:0000313" key="6">
    <source>
        <dbReference type="EMBL" id="TDK45698.1"/>
    </source>
</evidence>
<evidence type="ECO:0000256" key="1">
    <source>
        <dbReference type="ARBA" id="ARBA00023015"/>
    </source>
</evidence>
<keyword evidence="7" id="KW-1185">Reference proteome</keyword>
<dbReference type="Proteomes" id="UP000295301">
    <property type="component" value="Unassembled WGS sequence"/>
</dbReference>
<dbReference type="GO" id="GO:0003677">
    <property type="term" value="F:DNA binding"/>
    <property type="evidence" value="ECO:0007669"/>
    <property type="project" value="UniProtKB-KW"/>
</dbReference>
<dbReference type="PANTHER" id="PTHR43537">
    <property type="entry name" value="TRANSCRIPTIONAL REGULATOR, GNTR FAMILY"/>
    <property type="match status" value="1"/>
</dbReference>
<dbReference type="InterPro" id="IPR036388">
    <property type="entry name" value="WH-like_DNA-bd_sf"/>
</dbReference>
<dbReference type="InterPro" id="IPR011711">
    <property type="entry name" value="GntR_C"/>
</dbReference>
<dbReference type="Gene3D" id="1.20.120.530">
    <property type="entry name" value="GntR ligand-binding domain-like"/>
    <property type="match status" value="1"/>
</dbReference>
<name>A0A4R5V1M4_9RHOB</name>
<dbReference type="PROSITE" id="PS50949">
    <property type="entry name" value="HTH_GNTR"/>
    <property type="match status" value="1"/>
</dbReference>
<dbReference type="SMART" id="SM00895">
    <property type="entry name" value="FCD"/>
    <property type="match status" value="1"/>
</dbReference>
<dbReference type="SMART" id="SM00345">
    <property type="entry name" value="HTH_GNTR"/>
    <property type="match status" value="1"/>
</dbReference>
<dbReference type="Pfam" id="PF00392">
    <property type="entry name" value="GntR"/>
    <property type="match status" value="1"/>
</dbReference>
<keyword evidence="2" id="KW-0238">DNA-binding</keyword>
<dbReference type="GO" id="GO:0003700">
    <property type="term" value="F:DNA-binding transcription factor activity"/>
    <property type="evidence" value="ECO:0007669"/>
    <property type="project" value="InterPro"/>
</dbReference>
<evidence type="ECO:0000256" key="3">
    <source>
        <dbReference type="ARBA" id="ARBA00023163"/>
    </source>
</evidence>
<dbReference type="CDD" id="cd07377">
    <property type="entry name" value="WHTH_GntR"/>
    <property type="match status" value="1"/>
</dbReference>
<dbReference type="InterPro" id="IPR000524">
    <property type="entry name" value="Tscrpt_reg_HTH_GntR"/>
</dbReference>
<dbReference type="InterPro" id="IPR008920">
    <property type="entry name" value="TF_FadR/GntR_C"/>
</dbReference>
<dbReference type="SUPFAM" id="SSF46785">
    <property type="entry name" value="Winged helix' DNA-binding domain"/>
    <property type="match status" value="1"/>
</dbReference>
<feature type="compositionally biased region" description="Basic and acidic residues" evidence="4">
    <location>
        <begin position="11"/>
        <end position="22"/>
    </location>
</feature>
<evidence type="ECO:0000259" key="5">
    <source>
        <dbReference type="PROSITE" id="PS50949"/>
    </source>
</evidence>
<reference evidence="6 7" key="1">
    <citation type="submission" date="2019-03" db="EMBL/GenBank/DDBJ databases">
        <title>Ruegeria lutea sp. nov., a novel strain, isolated from marine sediment, the Masan Bay, South Korea.</title>
        <authorList>
            <person name="Kim J."/>
            <person name="Kim D.-Y."/>
            <person name="Lee S.-S."/>
        </authorList>
    </citation>
    <scope>NUCLEOTIDE SEQUENCE [LARGE SCALE GENOMIC DNA]</scope>
    <source>
        <strain evidence="6 7">318-1</strain>
    </source>
</reference>
<dbReference type="EMBL" id="SMUV01000068">
    <property type="protein sequence ID" value="TDK45698.1"/>
    <property type="molecule type" value="Genomic_DNA"/>
</dbReference>
<dbReference type="AlphaFoldDB" id="A0A4R5V1M4"/>
<dbReference type="Pfam" id="PF07729">
    <property type="entry name" value="FCD"/>
    <property type="match status" value="1"/>
</dbReference>
<feature type="domain" description="HTH gntR-type" evidence="5">
    <location>
        <begin position="35"/>
        <end position="102"/>
    </location>
</feature>
<dbReference type="OrthoDB" id="7620579at2"/>
<protein>
    <submittedName>
        <fullName evidence="6">GntR family transcriptional regulator</fullName>
    </submittedName>
</protein>